<dbReference type="PROSITE" id="PS00160">
    <property type="entry name" value="ALDOLASE_KDPG_KHG_2"/>
    <property type="match status" value="1"/>
</dbReference>
<keyword evidence="7" id="KW-0704">Schiff base</keyword>
<evidence type="ECO:0000256" key="1">
    <source>
        <dbReference type="ARBA" id="ARBA00000654"/>
    </source>
</evidence>
<dbReference type="CDD" id="cd00452">
    <property type="entry name" value="KDPG_aldolase"/>
    <property type="match status" value="1"/>
</dbReference>
<dbReference type="EC" id="4.1.2.14" evidence="5"/>
<protein>
    <recommendedName>
        <fullName evidence="5">2-dehydro-3-deoxy-phosphogluconate aldolase</fullName>
        <ecNumber evidence="5">4.1.2.14</ecNumber>
    </recommendedName>
</protein>
<reference evidence="11" key="1">
    <citation type="submission" date="2015-06" db="EMBL/GenBank/DDBJ databases">
        <authorList>
            <person name="Radhakrishnan Rajesh"/>
            <person name="Underwood Anthony"/>
            <person name="Al-Shahib Ali"/>
        </authorList>
    </citation>
    <scope>NUCLEOTIDE SEQUENCE [LARGE SCALE GENOMIC DNA]</scope>
    <source>
        <strain evidence="11">P19_London_7_VIM_2_05_10</strain>
    </source>
</reference>
<proteinExistence type="inferred from homology"/>
<comment type="subunit">
    <text evidence="4">Homotrimer.</text>
</comment>
<dbReference type="Pfam" id="PF01081">
    <property type="entry name" value="Aldolase"/>
    <property type="match status" value="1"/>
</dbReference>
<dbReference type="InterPro" id="IPR000887">
    <property type="entry name" value="Aldlse_KDPG_KHG"/>
</dbReference>
<dbReference type="EMBL" id="WOAD01000010">
    <property type="protein sequence ID" value="MUI36093.1"/>
    <property type="molecule type" value="Genomic_DNA"/>
</dbReference>
<dbReference type="PANTHER" id="PTHR30246:SF1">
    <property type="entry name" value="2-DEHYDRO-3-DEOXY-6-PHOSPHOGALACTONATE ALDOLASE-RELATED"/>
    <property type="match status" value="1"/>
</dbReference>
<dbReference type="Proteomes" id="UP000433532">
    <property type="component" value="Unassembled WGS sequence"/>
</dbReference>
<comment type="pathway">
    <text evidence="2">Carbohydrate acid metabolism; 2-dehydro-3-deoxy-D-gluconate degradation; D-glyceraldehyde 3-phosphate and pyruvate from 2-dehydro-3-deoxy-D-gluconate: step 2/2.</text>
</comment>
<evidence type="ECO:0000256" key="7">
    <source>
        <dbReference type="ARBA" id="ARBA00023270"/>
    </source>
</evidence>
<organism evidence="10 12">
    <name type="scientific">Pseudomonas aeruginosa</name>
    <dbReference type="NCBI Taxonomy" id="287"/>
    <lineage>
        <taxon>Bacteria</taxon>
        <taxon>Pseudomonadati</taxon>
        <taxon>Pseudomonadota</taxon>
        <taxon>Gammaproteobacteria</taxon>
        <taxon>Pseudomonadales</taxon>
        <taxon>Pseudomonadaceae</taxon>
        <taxon>Pseudomonas</taxon>
    </lineage>
</organism>
<dbReference type="RefSeq" id="WP_003138452.1">
    <property type="nucleotide sequence ID" value="NZ_AP014651.1"/>
</dbReference>
<dbReference type="PROSITE" id="PS00159">
    <property type="entry name" value="ALDOLASE_KDPG_KHG_1"/>
    <property type="match status" value="1"/>
</dbReference>
<evidence type="ECO:0000313" key="9">
    <source>
        <dbReference type="EMBL" id="CRO06303.1"/>
    </source>
</evidence>
<accession>A0A080W0D9</accession>
<reference evidence="9" key="2">
    <citation type="submission" date="2015-06" db="EMBL/GenBank/DDBJ databases">
        <authorList>
            <person name="Radhakrishnan R."/>
            <person name="Underwood A."/>
            <person name="Al-Shahib A."/>
        </authorList>
    </citation>
    <scope>NUCLEOTIDE SEQUENCE</scope>
    <source>
        <strain evidence="9">P19_London_7_VIM_2_05_10</strain>
    </source>
</reference>
<comment type="caution">
    <text evidence="10">The sequence shown here is derived from an EMBL/GenBank/DDBJ whole genome shotgun (WGS) entry which is preliminary data.</text>
</comment>
<evidence type="ECO:0000256" key="4">
    <source>
        <dbReference type="ARBA" id="ARBA00011233"/>
    </source>
</evidence>
<dbReference type="PANTHER" id="PTHR30246">
    <property type="entry name" value="2-KETO-3-DEOXY-6-PHOSPHOGLUCONATE ALDOLASE"/>
    <property type="match status" value="1"/>
</dbReference>
<dbReference type="AlphaFoldDB" id="A0A080W0D9"/>
<comment type="similarity">
    <text evidence="3">Belongs to the KHG/KDPG aldolase family.</text>
</comment>
<evidence type="ECO:0000256" key="5">
    <source>
        <dbReference type="ARBA" id="ARBA00013063"/>
    </source>
</evidence>
<keyword evidence="6 10" id="KW-0456">Lyase</keyword>
<dbReference type="Proteomes" id="UP000045039">
    <property type="component" value="Unassembled WGS sequence"/>
</dbReference>
<evidence type="ECO:0000256" key="3">
    <source>
        <dbReference type="ARBA" id="ARBA00006906"/>
    </source>
</evidence>
<dbReference type="NCBIfam" id="TIGR01182">
    <property type="entry name" value="eda"/>
    <property type="match status" value="1"/>
</dbReference>
<evidence type="ECO:0000313" key="10">
    <source>
        <dbReference type="EMBL" id="MUI36093.1"/>
    </source>
</evidence>
<reference evidence="10 12" key="3">
    <citation type="submission" date="2019-11" db="EMBL/GenBank/DDBJ databases">
        <title>Genomes of ocular Pseudomonas aeruginosa isolates.</title>
        <authorList>
            <person name="Khan M."/>
            <person name="Rice S.A."/>
            <person name="Willcox M.D.P."/>
            <person name="Stapleton F."/>
        </authorList>
    </citation>
    <scope>NUCLEOTIDE SEQUENCE [LARGE SCALE GENOMIC DNA]</scope>
    <source>
        <strain evidence="10 12">PA221</strain>
    </source>
</reference>
<evidence type="ECO:0000256" key="2">
    <source>
        <dbReference type="ARBA" id="ARBA00004736"/>
    </source>
</evidence>
<dbReference type="InterPro" id="IPR013785">
    <property type="entry name" value="Aldolase_TIM"/>
</dbReference>
<name>A0A080W0D9_PSEAI</name>
<dbReference type="NCBIfam" id="NF004325">
    <property type="entry name" value="PRK05718.1"/>
    <property type="match status" value="1"/>
</dbReference>
<dbReference type="InterPro" id="IPR031337">
    <property type="entry name" value="KDPG/KHG_AS_1"/>
</dbReference>
<dbReference type="eggNOG" id="COG0800">
    <property type="taxonomic scope" value="Bacteria"/>
</dbReference>
<comment type="catalytic activity">
    <reaction evidence="1">
        <text>2-dehydro-3-deoxy-6-phospho-D-gluconate = D-glyceraldehyde 3-phosphate + pyruvate</text>
        <dbReference type="Rhea" id="RHEA:17089"/>
        <dbReference type="ChEBI" id="CHEBI:15361"/>
        <dbReference type="ChEBI" id="CHEBI:57569"/>
        <dbReference type="ChEBI" id="CHEBI:59776"/>
        <dbReference type="EC" id="4.1.2.14"/>
    </reaction>
</comment>
<dbReference type="Gene3D" id="3.20.20.70">
    <property type="entry name" value="Aldolase class I"/>
    <property type="match status" value="1"/>
</dbReference>
<dbReference type="GO" id="GO:0008675">
    <property type="term" value="F:2-dehydro-3-deoxy-phosphogluconate aldolase activity"/>
    <property type="evidence" value="ECO:0007669"/>
    <property type="project" value="UniProtKB-EC"/>
</dbReference>
<dbReference type="InterPro" id="IPR031338">
    <property type="entry name" value="KDPG/KHG_AS_2"/>
</dbReference>
<evidence type="ECO:0000256" key="8">
    <source>
        <dbReference type="ARBA" id="ARBA00023277"/>
    </source>
</evidence>
<evidence type="ECO:0000256" key="6">
    <source>
        <dbReference type="ARBA" id="ARBA00023239"/>
    </source>
</evidence>
<evidence type="ECO:0000313" key="12">
    <source>
        <dbReference type="Proteomes" id="UP000433532"/>
    </source>
</evidence>
<dbReference type="SUPFAM" id="SSF51569">
    <property type="entry name" value="Aldolase"/>
    <property type="match status" value="1"/>
</dbReference>
<sequence length="220" mass="23926">MHNLEQKTARIDTLCREARILPVITIDREADILPMADALAAGGLTALEITLRTAHGLTAIRRLSEERPHLRIGAGTVLDPQTFAAAEKAGASFVVTPGCTDELLRFALDSEVPLLPGVASASEIMLAYRHGYRRFKLFPAEVSGGPAALKAFSGPFPDIRFCPTGGVSLNNLADYLAVPNVMCVGGTWMLPKAVVDRGDWAQVERLSREALERFAEHRRH</sequence>
<gene>
    <name evidence="10" type="primary">eda</name>
    <name evidence="9" type="synonym">eda_2</name>
    <name evidence="10" type="ORF">GNQ48_13825</name>
    <name evidence="9" type="ORF">PAERUG_P19_London_7_VIM_2_05_10_00689</name>
</gene>
<keyword evidence="8" id="KW-0119">Carbohydrate metabolism</keyword>
<evidence type="ECO:0000313" key="11">
    <source>
        <dbReference type="Proteomes" id="UP000045039"/>
    </source>
</evidence>
<dbReference type="EMBL" id="CVVU01000025">
    <property type="protein sequence ID" value="CRO06303.1"/>
    <property type="molecule type" value="Genomic_DNA"/>
</dbReference>
<dbReference type="SMR" id="A0A080W0D9"/>